<dbReference type="AlphaFoldDB" id="A0A1E5T868"/>
<protein>
    <submittedName>
        <fullName evidence="1">Uncharacterized protein</fullName>
    </submittedName>
</protein>
<sequence>MKTFIKQSPRQIFKSICVFSAQGLWFKAREVAEELTNRGASGLWLDLAFDLADGLRKIRQISSELFVLNNQALTLEEKNIIEEASYWVSDKLKQEPATLIIDVSLQGSPIHAITGINGFGFISASRSDLVNKSLMVHEITHCTLMSRSLFLDEGLATLFQDQVSDEKLLIEPKYWDRPSLAALIEMDWSNDPYFSNILPTNKHASDPLKNDLRVHFLAATIVDLMIRKNSVTDLVKVFQQLKPQLREGRSPTVIKELFSIDLWQLDAEIINNTTLSFHPPSNNSIIGVASKILAEEDMEEAKLWLPTARIKAYESVEALIALIKILIVLGNNRKEPIKGLPYRTEALVAMNWFESKSNNDHNETLDLIQAYKYVFKLRNAGHAIELRTIGTQASNAFKELLLKYPEQPQIIVACARAQIRIDYYLISQSEWTEKLKMVKSIPSYEKAVNMLIEEHSRFIL</sequence>
<evidence type="ECO:0000313" key="2">
    <source>
        <dbReference type="Proteomes" id="UP000095713"/>
    </source>
</evidence>
<keyword evidence="2" id="KW-1185">Reference proteome</keyword>
<dbReference type="STRING" id="1849968.A8C32_17215"/>
<reference evidence="1 2" key="1">
    <citation type="submission" date="2016-05" db="EMBL/GenBank/DDBJ databases">
        <title>Draft Genome Sequence of Algibacter sp. Strain SK-16 Isolated from the Surface Water of Aburatsubo Inlet.</title>
        <authorList>
            <person name="Wong S.-K."/>
            <person name="Yoshizawa S."/>
            <person name="Nakajima Y."/>
            <person name="Ogura Y."/>
            <person name="Tetsuya H."/>
            <person name="Hamasaki K."/>
        </authorList>
    </citation>
    <scope>NUCLEOTIDE SEQUENCE [LARGE SCALE GENOMIC DNA]</scope>
    <source>
        <strain evidence="1 2">SK-16</strain>
    </source>
</reference>
<dbReference type="OrthoDB" id="1407316at2"/>
<evidence type="ECO:0000313" key="1">
    <source>
        <dbReference type="EMBL" id="OEK07536.1"/>
    </source>
</evidence>
<dbReference type="EMBL" id="MDJD01000047">
    <property type="protein sequence ID" value="OEK07536.1"/>
    <property type="molecule type" value="Genomic_DNA"/>
</dbReference>
<name>A0A1E5T868_9FLAO</name>
<comment type="caution">
    <text evidence="1">The sequence shown here is derived from an EMBL/GenBank/DDBJ whole genome shotgun (WGS) entry which is preliminary data.</text>
</comment>
<gene>
    <name evidence="1" type="ORF">A8C32_17215</name>
</gene>
<dbReference type="Proteomes" id="UP000095713">
    <property type="component" value="Unassembled WGS sequence"/>
</dbReference>
<proteinExistence type="predicted"/>
<dbReference type="RefSeq" id="WP_069830664.1">
    <property type="nucleotide sequence ID" value="NZ_MDJD01000047.1"/>
</dbReference>
<accession>A0A1E5T868</accession>
<organism evidence="1 2">
    <name type="scientific">Flavivirga aquatica</name>
    <dbReference type="NCBI Taxonomy" id="1849968"/>
    <lineage>
        <taxon>Bacteria</taxon>
        <taxon>Pseudomonadati</taxon>
        <taxon>Bacteroidota</taxon>
        <taxon>Flavobacteriia</taxon>
        <taxon>Flavobacteriales</taxon>
        <taxon>Flavobacteriaceae</taxon>
        <taxon>Flavivirga</taxon>
    </lineage>
</organism>